<reference evidence="7" key="1">
    <citation type="journal article" date="2019" name="Int. J. Syst. Evol. Microbiol.">
        <title>The Global Catalogue of Microorganisms (GCM) 10K type strain sequencing project: providing services to taxonomists for standard genome sequencing and annotation.</title>
        <authorList>
            <consortium name="The Broad Institute Genomics Platform"/>
            <consortium name="The Broad Institute Genome Sequencing Center for Infectious Disease"/>
            <person name="Wu L."/>
            <person name="Ma J."/>
        </authorList>
    </citation>
    <scope>NUCLEOTIDE SEQUENCE [LARGE SCALE GENOMIC DNA]</scope>
    <source>
        <strain evidence="7">CGMCC 1.10130</strain>
    </source>
</reference>
<dbReference type="EC" id="2.8.1.-" evidence="4"/>
<evidence type="ECO:0000256" key="3">
    <source>
        <dbReference type="ARBA" id="ARBA00022679"/>
    </source>
</evidence>
<evidence type="ECO:0000256" key="5">
    <source>
        <dbReference type="PIRSR" id="PIRSR006223-50"/>
    </source>
</evidence>
<dbReference type="Gene3D" id="1.10.10.370">
    <property type="entry name" value="DsrC-like protein, C-terminal domain"/>
    <property type="match status" value="1"/>
</dbReference>
<dbReference type="Pfam" id="PF04358">
    <property type="entry name" value="DsrC"/>
    <property type="match status" value="1"/>
</dbReference>
<accession>A0A8J2U360</accession>
<dbReference type="RefSeq" id="WP_087506507.1">
    <property type="nucleotide sequence ID" value="NZ_BMDX01000003.1"/>
</dbReference>
<dbReference type="EMBL" id="BMDX01000003">
    <property type="protein sequence ID" value="GGA68810.1"/>
    <property type="molecule type" value="Genomic_DNA"/>
</dbReference>
<dbReference type="InterPro" id="IPR025526">
    <property type="entry name" value="DsrC-like_dom_sf"/>
</dbReference>
<evidence type="ECO:0000256" key="2">
    <source>
        <dbReference type="ARBA" id="ARBA00022490"/>
    </source>
</evidence>
<comment type="function">
    <text evidence="4">Part of a sulfur-relay system.</text>
</comment>
<evidence type="ECO:0000256" key="4">
    <source>
        <dbReference type="PIRNR" id="PIRNR006223"/>
    </source>
</evidence>
<dbReference type="Gene3D" id="3.30.1420.10">
    <property type="match status" value="1"/>
</dbReference>
<comment type="caution">
    <text evidence="6">The sequence shown here is derived from an EMBL/GenBank/DDBJ whole genome shotgun (WGS) entry which is preliminary data.</text>
</comment>
<comment type="subcellular location">
    <subcellularLocation>
        <location evidence="1">Cytoplasm</location>
    </subcellularLocation>
</comment>
<dbReference type="Proteomes" id="UP000619743">
    <property type="component" value="Unassembled WGS sequence"/>
</dbReference>
<dbReference type="NCBIfam" id="TIGR03342">
    <property type="entry name" value="dsrC_tusE_dsvC"/>
    <property type="match status" value="1"/>
</dbReference>
<keyword evidence="2" id="KW-0963">Cytoplasm</keyword>
<proteinExistence type="inferred from homology"/>
<keyword evidence="7" id="KW-1185">Reference proteome</keyword>
<dbReference type="OrthoDB" id="9786347at2"/>
<dbReference type="PANTHER" id="PTHR37010">
    <property type="entry name" value="SULFURTRANSFERASE TUSE"/>
    <property type="match status" value="1"/>
</dbReference>
<dbReference type="GO" id="GO:0002143">
    <property type="term" value="P:tRNA wobble position uridine thiolation"/>
    <property type="evidence" value="ECO:0007669"/>
    <property type="project" value="TreeGrafter"/>
</dbReference>
<evidence type="ECO:0000256" key="1">
    <source>
        <dbReference type="ARBA" id="ARBA00004496"/>
    </source>
</evidence>
<evidence type="ECO:0000313" key="7">
    <source>
        <dbReference type="Proteomes" id="UP000619743"/>
    </source>
</evidence>
<sequence length="117" mass="13472">MKTTPPTHLKLDNGIELALDKHGYLADFDQWSLDVAHAFAALEQIELTDEHWEVVNFVRNFYQEFDTSPAIRMLVKALSKQWPEEKANSRYLYKLFRKGPAKQATRIAGLPKPAKCI</sequence>
<feature type="active site" description="Cysteine persulfide intermediate" evidence="5">
    <location>
        <position position="116"/>
    </location>
</feature>
<dbReference type="InterPro" id="IPR043163">
    <property type="entry name" value="DsrC-like_N"/>
</dbReference>
<dbReference type="SUPFAM" id="SSF69721">
    <property type="entry name" value="DsrC, the gamma subunit of dissimilatory sulfite reductase"/>
    <property type="match status" value="1"/>
</dbReference>
<dbReference type="FunFam" id="1.10.10.370:FF:000001">
    <property type="entry name" value="Sulfurtransferase"/>
    <property type="match status" value="1"/>
</dbReference>
<name>A0A8J2U360_9GAMM</name>
<dbReference type="GO" id="GO:0097163">
    <property type="term" value="F:sulfur carrier activity"/>
    <property type="evidence" value="ECO:0007669"/>
    <property type="project" value="TreeGrafter"/>
</dbReference>
<dbReference type="GO" id="GO:0016740">
    <property type="term" value="F:transferase activity"/>
    <property type="evidence" value="ECO:0007669"/>
    <property type="project" value="UniProtKB-KW"/>
</dbReference>
<evidence type="ECO:0000313" key="6">
    <source>
        <dbReference type="EMBL" id="GGA68810.1"/>
    </source>
</evidence>
<dbReference type="InterPro" id="IPR007453">
    <property type="entry name" value="DsrC/TusE"/>
</dbReference>
<dbReference type="PANTHER" id="PTHR37010:SF1">
    <property type="entry name" value="SULFURTRANSFERASE TUSE"/>
    <property type="match status" value="1"/>
</dbReference>
<gene>
    <name evidence="6" type="primary">tusE</name>
    <name evidence="6" type="ORF">GCM10011369_08030</name>
</gene>
<dbReference type="AlphaFoldDB" id="A0A8J2U360"/>
<protein>
    <recommendedName>
        <fullName evidence="4">Sulfurtransferase</fullName>
        <ecNumber evidence="4">2.8.1.-</ecNumber>
    </recommendedName>
</protein>
<dbReference type="InterPro" id="IPR042072">
    <property type="entry name" value="DsrC-like_C"/>
</dbReference>
<comment type="similarity">
    <text evidence="4">Belongs to the dsrC/tusE family.</text>
</comment>
<dbReference type="GO" id="GO:0005737">
    <property type="term" value="C:cytoplasm"/>
    <property type="evidence" value="ECO:0007669"/>
    <property type="project" value="UniProtKB-SubCell"/>
</dbReference>
<organism evidence="6 7">
    <name type="scientific">Neiella marina</name>
    <dbReference type="NCBI Taxonomy" id="508461"/>
    <lineage>
        <taxon>Bacteria</taxon>
        <taxon>Pseudomonadati</taxon>
        <taxon>Pseudomonadota</taxon>
        <taxon>Gammaproteobacteria</taxon>
        <taxon>Alteromonadales</taxon>
        <taxon>Echinimonadaceae</taxon>
        <taxon>Neiella</taxon>
    </lineage>
</organism>
<dbReference type="PIRSF" id="PIRSF006223">
    <property type="entry name" value="DsrC_TusE"/>
    <property type="match status" value="1"/>
</dbReference>
<keyword evidence="3 4" id="KW-0808">Transferase</keyword>